<dbReference type="EMBL" id="MEXR01000056">
    <property type="protein sequence ID" value="OGD08534.1"/>
    <property type="molecule type" value="Genomic_DNA"/>
</dbReference>
<protein>
    <recommendedName>
        <fullName evidence="1">PD-(D/E)XK endonuclease-like domain-containing protein</fullName>
    </recommendedName>
</protein>
<evidence type="ECO:0000313" key="3">
    <source>
        <dbReference type="Proteomes" id="UP000176424"/>
    </source>
</evidence>
<dbReference type="AlphaFoldDB" id="A0A1F4ZT47"/>
<gene>
    <name evidence="2" type="ORF">A2397_06175</name>
</gene>
<evidence type="ECO:0000313" key="2">
    <source>
        <dbReference type="EMBL" id="OGD08534.1"/>
    </source>
</evidence>
<comment type="caution">
    <text evidence="2">The sequence shown here is derived from an EMBL/GenBank/DDBJ whole genome shotgun (WGS) entry which is preliminary data.</text>
</comment>
<dbReference type="Proteomes" id="UP000176424">
    <property type="component" value="Unassembled WGS sequence"/>
</dbReference>
<dbReference type="InterPro" id="IPR011604">
    <property type="entry name" value="PDDEXK-like_dom_sf"/>
</dbReference>
<feature type="domain" description="PD-(D/E)XK endonuclease-like" evidence="1">
    <location>
        <begin position="81"/>
        <end position="208"/>
    </location>
</feature>
<organism evidence="2 3">
    <name type="scientific">Candidatus Amesbacteria bacterium RIFOXYB1_FULL_44_23</name>
    <dbReference type="NCBI Taxonomy" id="1797263"/>
    <lineage>
        <taxon>Bacteria</taxon>
        <taxon>Candidatus Amesiibacteriota</taxon>
    </lineage>
</organism>
<dbReference type="Gene3D" id="3.90.320.10">
    <property type="match status" value="1"/>
</dbReference>
<accession>A0A1F4ZT47</accession>
<proteinExistence type="predicted"/>
<name>A0A1F4ZT47_9BACT</name>
<dbReference type="InterPro" id="IPR038726">
    <property type="entry name" value="PDDEXK_AddAB-type"/>
</dbReference>
<dbReference type="STRING" id="1797263.A2397_06175"/>
<sequence>MYKLSPSDFAYLYEECKHCFVLKIKYGIPRPSSPMPGVFGAINSRLQGSLVGENLRLLSPSLPDGMVESQEGWLESKPVPGTQIYLKGKYDLLVKLNDGSYLVVDFKISQPSEDKAAKYQSQLLTYKYALENPAKGQSKQVSQTGLILMYPDTVKFENGRAILDFPPTWVEIEPDLKPFYEFMIKVSDLLSGPTPPENPDCLWCKYRHLGEKLAHPQTEDIPF</sequence>
<reference evidence="2 3" key="1">
    <citation type="journal article" date="2016" name="Nat. Commun.">
        <title>Thousands of microbial genomes shed light on interconnected biogeochemical processes in an aquifer system.</title>
        <authorList>
            <person name="Anantharaman K."/>
            <person name="Brown C.T."/>
            <person name="Hug L.A."/>
            <person name="Sharon I."/>
            <person name="Castelle C.J."/>
            <person name="Probst A.J."/>
            <person name="Thomas B.C."/>
            <person name="Singh A."/>
            <person name="Wilkins M.J."/>
            <person name="Karaoz U."/>
            <person name="Brodie E.L."/>
            <person name="Williams K.H."/>
            <person name="Hubbard S.S."/>
            <person name="Banfield J.F."/>
        </authorList>
    </citation>
    <scope>NUCLEOTIDE SEQUENCE [LARGE SCALE GENOMIC DNA]</scope>
</reference>
<dbReference type="Pfam" id="PF12705">
    <property type="entry name" value="PDDEXK_1"/>
    <property type="match status" value="1"/>
</dbReference>
<evidence type="ECO:0000259" key="1">
    <source>
        <dbReference type="Pfam" id="PF12705"/>
    </source>
</evidence>